<name>M3TEZ3_ENTH1</name>
<feature type="region of interest" description="Disordered" evidence="1">
    <location>
        <begin position="1"/>
        <end position="49"/>
    </location>
</feature>
<dbReference type="EMBL" id="KB611118">
    <property type="protein sequence ID" value="EMH73898.1"/>
    <property type="molecule type" value="Genomic_DNA"/>
</dbReference>
<evidence type="ECO:0000256" key="1">
    <source>
        <dbReference type="SAM" id="MobiDB-lite"/>
    </source>
</evidence>
<evidence type="ECO:0000313" key="3">
    <source>
        <dbReference type="Proteomes" id="UP000030781"/>
    </source>
</evidence>
<dbReference type="AlphaFoldDB" id="M3TEZ3"/>
<reference evidence="2 3" key="1">
    <citation type="submission" date="2013-01" db="EMBL/GenBank/DDBJ databases">
        <authorList>
            <person name="Hannick L."/>
            <person name="Zafar N."/>
            <person name="Lorenzi H."/>
            <person name="Ali I.A."/>
            <person name="Petri W.P."/>
            <person name="Caler E."/>
        </authorList>
    </citation>
    <scope>NUCLEOTIDE SEQUENCE [LARGE SCALE GENOMIC DNA]</scope>
    <source>
        <strain evidence="3">HM3:IMSS-B</strain>
    </source>
</reference>
<gene>
    <name evidence="2" type="ORF">EHI8A_021220</name>
</gene>
<proteinExistence type="predicted"/>
<protein>
    <submittedName>
        <fullName evidence="2">Uncharacterized protein</fullName>
    </submittedName>
</protein>
<sequence length="83" mass="9591">MDKTPQPTSISSIQKGYSIEENIQTEVQDDDDDGKMTRPKIKKVTKKSHRKLNKNVTESIAPKRFEMEYDKYDSLDISLLSLN</sequence>
<feature type="compositionally biased region" description="Polar residues" evidence="1">
    <location>
        <begin position="1"/>
        <end position="26"/>
    </location>
</feature>
<dbReference type="VEuPathDB" id="AmoebaDB:EHI8A_021220"/>
<organism evidence="2 3">
    <name type="scientific">Entamoeba histolytica HM-1:IMSS-B</name>
    <dbReference type="NCBI Taxonomy" id="885319"/>
    <lineage>
        <taxon>Eukaryota</taxon>
        <taxon>Amoebozoa</taxon>
        <taxon>Evosea</taxon>
        <taxon>Archamoebae</taxon>
        <taxon>Mastigamoebida</taxon>
        <taxon>Entamoebidae</taxon>
        <taxon>Entamoeba</taxon>
    </lineage>
</organism>
<evidence type="ECO:0000313" key="2">
    <source>
        <dbReference type="EMBL" id="EMH73898.1"/>
    </source>
</evidence>
<dbReference type="Proteomes" id="UP000030781">
    <property type="component" value="Unassembled WGS sequence"/>
</dbReference>
<feature type="compositionally biased region" description="Basic residues" evidence="1">
    <location>
        <begin position="37"/>
        <end position="49"/>
    </location>
</feature>
<accession>M3TEZ3</accession>